<dbReference type="InterPro" id="IPR042197">
    <property type="entry name" value="Apaf_helical"/>
</dbReference>
<dbReference type="PANTHER" id="PTHR33463:SF198">
    <property type="entry name" value="RPP4C3"/>
    <property type="match status" value="1"/>
</dbReference>
<evidence type="ECO:0000256" key="5">
    <source>
        <dbReference type="SAM" id="MobiDB-lite"/>
    </source>
</evidence>
<dbReference type="Gene3D" id="3.80.10.10">
    <property type="entry name" value="Ribonuclease Inhibitor"/>
    <property type="match status" value="1"/>
</dbReference>
<comment type="similarity">
    <text evidence="1">Belongs to the disease resistance NB-LRR family.</text>
</comment>
<organism evidence="8 9">
    <name type="scientific">Citrus unshiu</name>
    <name type="common">Satsuma mandarin</name>
    <name type="synonym">Citrus nobilis var. unshiu</name>
    <dbReference type="NCBI Taxonomy" id="55188"/>
    <lineage>
        <taxon>Eukaryota</taxon>
        <taxon>Viridiplantae</taxon>
        <taxon>Streptophyta</taxon>
        <taxon>Embryophyta</taxon>
        <taxon>Tracheophyta</taxon>
        <taxon>Spermatophyta</taxon>
        <taxon>Magnoliopsida</taxon>
        <taxon>eudicotyledons</taxon>
        <taxon>Gunneridae</taxon>
        <taxon>Pentapetalae</taxon>
        <taxon>rosids</taxon>
        <taxon>malvids</taxon>
        <taxon>Sapindales</taxon>
        <taxon>Rutaceae</taxon>
        <taxon>Aurantioideae</taxon>
        <taxon>Citrus</taxon>
    </lineage>
</organism>
<feature type="domain" description="Disease resistance protein At4g27190-like leucine-rich repeats" evidence="7">
    <location>
        <begin position="485"/>
        <end position="606"/>
    </location>
</feature>
<dbReference type="EMBL" id="BDQV01000578">
    <property type="protein sequence ID" value="GAY66440.1"/>
    <property type="molecule type" value="Genomic_DNA"/>
</dbReference>
<gene>
    <name evidence="8" type="ORF">CUMW_248780</name>
</gene>
<dbReference type="Gene3D" id="1.10.8.430">
    <property type="entry name" value="Helical domain of apoptotic protease-activating factors"/>
    <property type="match status" value="1"/>
</dbReference>
<dbReference type="Pfam" id="PF23247">
    <property type="entry name" value="LRR_RPS2"/>
    <property type="match status" value="1"/>
</dbReference>
<evidence type="ECO:0000256" key="4">
    <source>
        <dbReference type="ARBA" id="ARBA00022840"/>
    </source>
</evidence>
<dbReference type="InterPro" id="IPR057135">
    <property type="entry name" value="At4g27190-like_LRR"/>
</dbReference>
<keyword evidence="4" id="KW-0067">ATP-binding</keyword>
<evidence type="ECO:0000256" key="3">
    <source>
        <dbReference type="ARBA" id="ARBA00022821"/>
    </source>
</evidence>
<accession>A0A2H5QPA1</accession>
<keyword evidence="2" id="KW-0547">Nucleotide-binding</keyword>
<dbReference type="AlphaFoldDB" id="A0A2H5QPA1"/>
<dbReference type="PRINTS" id="PR00364">
    <property type="entry name" value="DISEASERSIST"/>
</dbReference>
<dbReference type="InterPro" id="IPR002182">
    <property type="entry name" value="NB-ARC"/>
</dbReference>
<protein>
    <submittedName>
        <fullName evidence="8">Uncharacterized protein</fullName>
    </submittedName>
</protein>
<keyword evidence="3" id="KW-0611">Plant defense</keyword>
<dbReference type="Proteomes" id="UP000236630">
    <property type="component" value="Unassembled WGS sequence"/>
</dbReference>
<evidence type="ECO:0000256" key="2">
    <source>
        <dbReference type="ARBA" id="ARBA00022741"/>
    </source>
</evidence>
<dbReference type="InterPro" id="IPR027417">
    <property type="entry name" value="P-loop_NTPase"/>
</dbReference>
<reference evidence="8 9" key="1">
    <citation type="journal article" date="2017" name="Front. Genet.">
        <title>Draft sequencing of the heterozygous diploid genome of Satsuma (Citrus unshiu Marc.) using a hybrid assembly approach.</title>
        <authorList>
            <person name="Shimizu T."/>
            <person name="Tanizawa Y."/>
            <person name="Mochizuki T."/>
            <person name="Nagasaki H."/>
            <person name="Yoshioka T."/>
            <person name="Toyoda A."/>
            <person name="Fujiyama A."/>
            <person name="Kaminuma E."/>
            <person name="Nakamura Y."/>
        </authorList>
    </citation>
    <scope>NUCLEOTIDE SEQUENCE [LARGE SCALE GENOMIC DNA]</scope>
    <source>
        <strain evidence="9">cv. Miyagawa wase</strain>
    </source>
</reference>
<dbReference type="GO" id="GO:0005524">
    <property type="term" value="F:ATP binding"/>
    <property type="evidence" value="ECO:0007669"/>
    <property type="project" value="UniProtKB-KW"/>
</dbReference>
<dbReference type="STRING" id="55188.A0A2H5QPA1"/>
<dbReference type="SUPFAM" id="SSF52540">
    <property type="entry name" value="P-loop containing nucleoside triphosphate hydrolases"/>
    <property type="match status" value="1"/>
</dbReference>
<evidence type="ECO:0000259" key="6">
    <source>
        <dbReference type="Pfam" id="PF00931"/>
    </source>
</evidence>
<dbReference type="PANTHER" id="PTHR33463">
    <property type="entry name" value="NB-ARC DOMAIN-CONTAINING PROTEIN-RELATED"/>
    <property type="match status" value="1"/>
</dbReference>
<feature type="compositionally biased region" description="Basic and acidic residues" evidence="5">
    <location>
        <begin position="39"/>
        <end position="52"/>
    </location>
</feature>
<dbReference type="GO" id="GO:0006952">
    <property type="term" value="P:defense response"/>
    <property type="evidence" value="ECO:0007669"/>
    <property type="project" value="UniProtKB-KW"/>
</dbReference>
<feature type="domain" description="NB-ARC" evidence="6">
    <location>
        <begin position="193"/>
        <end position="283"/>
    </location>
</feature>
<dbReference type="Gene3D" id="3.40.50.300">
    <property type="entry name" value="P-loop containing nucleotide triphosphate hydrolases"/>
    <property type="match status" value="2"/>
</dbReference>
<dbReference type="InterPro" id="IPR050905">
    <property type="entry name" value="Plant_NBS-LRR"/>
</dbReference>
<evidence type="ECO:0000313" key="8">
    <source>
        <dbReference type="EMBL" id="GAY66440.1"/>
    </source>
</evidence>
<name>A0A2H5QPA1_CITUN</name>
<dbReference type="Pfam" id="PF00931">
    <property type="entry name" value="NB-ARC"/>
    <property type="match status" value="1"/>
</dbReference>
<evidence type="ECO:0000256" key="1">
    <source>
        <dbReference type="ARBA" id="ARBA00008894"/>
    </source>
</evidence>
<feature type="region of interest" description="Disordered" evidence="5">
    <location>
        <begin position="32"/>
        <end position="52"/>
    </location>
</feature>
<evidence type="ECO:0000313" key="9">
    <source>
        <dbReference type="Proteomes" id="UP000236630"/>
    </source>
</evidence>
<dbReference type="SUPFAM" id="SSF52047">
    <property type="entry name" value="RNI-like"/>
    <property type="match status" value="1"/>
</dbReference>
<dbReference type="InterPro" id="IPR032675">
    <property type="entry name" value="LRR_dom_sf"/>
</dbReference>
<dbReference type="GO" id="GO:0043531">
    <property type="term" value="F:ADP binding"/>
    <property type="evidence" value="ECO:0007669"/>
    <property type="project" value="InterPro"/>
</dbReference>
<sequence length="622" mass="70862">MADIILSVIVEAAKCLAPPIYRQISYLRESNWESGGSDVSKESEVDEPKRREEEIEEYVEKCRASVNDVIDEAEKFIGVDARANKHCFKGLCPNLKTHRRLSKEAERQKEAVVNVQEAGRFDRISYNIIPDDSLLLSNKDYEAFESRMSTFNDILNALKSPDVNMLGIYGMGGIRKTTPAKEVAIKAENEKLFDRESESGRARSLCNRLKKEKMILVILDNIWENLDFHAVGIPHGDDHKGCKVLLTARSLDVLSRKMDSQQDFWVGVLKEDEAWSLFKKMAGDYIEGSEFKWVAKDVAKKCAGLPVSIVTVARALRNKRLFDWKDALEQLRWPSSTNFKDIQPTAYKAIELSYVKLDGDELKNIFLLIGYTAIASIDDLLMYGMGLGLFQGIKRMEVARARSYRLDLHESIVTAFITWSPNKPSNVVFVLLQIARYKCLRRIEDSRNPSLKRAGSSQLKHLSVRGLRASAPNPTESEVALPKLETVCLSSINIERIWQNQVAAMSCGIQNLKRLILFNCWNLTCLFTSSIISSFVGLQCLEICECPVLKEIIVIDQEESKNNIVMFPKLQYLKIRDLRKLTSFCTGDLHIEFPFLKELQILRCPEFLFKNKRAAHELTKKV</sequence>
<evidence type="ECO:0000259" key="7">
    <source>
        <dbReference type="Pfam" id="PF23247"/>
    </source>
</evidence>
<comment type="caution">
    <text evidence="8">The sequence shown here is derived from an EMBL/GenBank/DDBJ whole genome shotgun (WGS) entry which is preliminary data.</text>
</comment>
<keyword evidence="9" id="KW-1185">Reference proteome</keyword>
<proteinExistence type="inferred from homology"/>